<sequence length="194" mass="19893">MYAQVKQVFMKKASMFLLAIVTVIFGIFPLSSPIHAQGTPTALVCSGLHLATWTPGVTSDPNTIQVGAQSTWTCSNVSGGPVVLNGTSSDSFLATFSCGSIFSPVTATWVINWTDANARPVGQSQYQFTARVTAVQNDLVIAAPGSIISGMYSGASATGSFTLNNLAALVQNGCNVPGGVTNASGPSTLTLTGP</sequence>
<name>A0A0S4TXA1_RALSL</name>
<protein>
    <submittedName>
        <fullName evidence="1">Uncharacterized protein</fullName>
    </submittedName>
</protein>
<gene>
    <name evidence="2" type="ORF">E7Z57_09255</name>
    <name evidence="1" type="ORF">RUN39_v1_920055</name>
</gene>
<organism evidence="1">
    <name type="scientific">Ralstonia solanacearum</name>
    <name type="common">Pseudomonas solanacearum</name>
    <dbReference type="NCBI Taxonomy" id="305"/>
    <lineage>
        <taxon>Bacteria</taxon>
        <taxon>Pseudomonadati</taxon>
        <taxon>Pseudomonadota</taxon>
        <taxon>Betaproteobacteria</taxon>
        <taxon>Burkholderiales</taxon>
        <taxon>Burkholderiaceae</taxon>
        <taxon>Ralstonia</taxon>
        <taxon>Ralstonia solanacearum species complex</taxon>
    </lineage>
</organism>
<evidence type="ECO:0000313" key="3">
    <source>
        <dbReference type="Proteomes" id="UP000310553"/>
    </source>
</evidence>
<reference evidence="1" key="1">
    <citation type="submission" date="2015-10" db="EMBL/GenBank/DDBJ databases">
        <authorList>
            <person name="Gilbert D.G."/>
        </authorList>
    </citation>
    <scope>NUCLEOTIDE SEQUENCE</scope>
    <source>
        <strain evidence="1">Phyl III-seqv23</strain>
    </source>
</reference>
<accession>A0A0S4TXA1</accession>
<dbReference type="EMBL" id="LN899819">
    <property type="protein sequence ID" value="CUV14640.1"/>
    <property type="molecule type" value="Genomic_DNA"/>
</dbReference>
<evidence type="ECO:0000313" key="2">
    <source>
        <dbReference type="EMBL" id="QCX49275.1"/>
    </source>
</evidence>
<dbReference type="EMBL" id="CP039339">
    <property type="protein sequence ID" value="QCX49275.1"/>
    <property type="molecule type" value="Genomic_DNA"/>
</dbReference>
<proteinExistence type="predicted"/>
<dbReference type="Proteomes" id="UP000310553">
    <property type="component" value="Chromosome"/>
</dbReference>
<dbReference type="AlphaFoldDB" id="A0A0S4TXA1"/>
<evidence type="ECO:0000313" key="1">
    <source>
        <dbReference type="EMBL" id="CUV14640.1"/>
    </source>
</evidence>
<reference evidence="2 3" key="2">
    <citation type="submission" date="2019-04" db="EMBL/GenBank/DDBJ databases">
        <title>Complete Genome of UW386 and Higher Quality Genome of UW700.</title>
        <authorList>
            <person name="Jacobs J."/>
            <person name="Perez A."/>
            <person name="Steidl O."/>
            <person name="Allen C."/>
        </authorList>
    </citation>
    <scope>NUCLEOTIDE SEQUENCE [LARGE SCALE GENOMIC DNA]</scope>
    <source>
        <strain evidence="2 3">UW386</strain>
    </source>
</reference>